<dbReference type="Pfam" id="PF02146">
    <property type="entry name" value="SIR2"/>
    <property type="match status" value="1"/>
</dbReference>
<feature type="binding site" evidence="3">
    <location>
        <position position="196"/>
    </location>
    <ligand>
        <name>Zn(2+)</name>
        <dbReference type="ChEBI" id="CHEBI:29105"/>
    </ligand>
</feature>
<keyword evidence="1" id="KW-0808">Transferase</keyword>
<feature type="domain" description="Deacetylase sirtuin-type" evidence="4">
    <location>
        <begin position="1"/>
        <end position="357"/>
    </location>
</feature>
<name>A0A024VMB5_PLAFA</name>
<sequence length="501" mass="58531">MCSPSFFHKEKKENTLNIVKRERYYNDDNVDMNACNERVVHPNHVYVNHEDDNNNNNNNNNNDNNLYNNVYNSVGSNDHTNKESILIKKENNSENVRKDIHDKVNTKNVKKIDVKETNNLDPENYVIFGKRKKKVIELHLALPSKTHIMINELINKNIIKFMITQNIDSLHHRCGKHFSKTAEIHGNIFTERCDFCGRRYLRDYLISTISFKPTGSLCFLCSFPPIGVCTDVLLDWNNSYEEFFHLNSIKHSQIADFHFCLGSSFYIVPASSYPSKKKYANANSYSCVINYQKSFLSKEVNLNIHSNVNNISDIIIKEFSLNPLSIRSARITIVRCPINTLDVICDKLISIHNIKMKHKSMRQHSIDYSQMGNKDEKYNNEKYVKRNMTECLYYNKEGECYEKRNSSSIDSSCSINSNYHISKNINPDFSFVENQSNIYENYKEQTFILICPMIINIKTVRLESFHKVYIKLLDDIKGLWFIKTNFSCILEILIKVILLFS</sequence>
<dbReference type="PANTHER" id="PTHR36911:SF3">
    <property type="entry name" value="GATA ZINC FINGER DOMAIN-CONTAINING PROTEIN 4-RELATED"/>
    <property type="match status" value="1"/>
</dbReference>
<dbReference type="PANTHER" id="PTHR36911">
    <property type="entry name" value="LIM ZINC-BINDING DOMAIN-CONTAINING PROTEIN-RELATED"/>
    <property type="match status" value="1"/>
</dbReference>
<evidence type="ECO:0000256" key="3">
    <source>
        <dbReference type="PROSITE-ProRule" id="PRU00236"/>
    </source>
</evidence>
<dbReference type="SUPFAM" id="SSF52467">
    <property type="entry name" value="DHS-like NAD/FAD-binding domain"/>
    <property type="match status" value="1"/>
</dbReference>
<keyword evidence="3" id="KW-0479">Metal-binding</keyword>
<feature type="binding site" evidence="3">
    <location>
        <position position="218"/>
    </location>
    <ligand>
        <name>Zn(2+)</name>
        <dbReference type="ChEBI" id="CHEBI:29105"/>
    </ligand>
</feature>
<feature type="binding site" evidence="3">
    <location>
        <position position="221"/>
    </location>
    <ligand>
        <name>Zn(2+)</name>
        <dbReference type="ChEBI" id="CHEBI:29105"/>
    </ligand>
</feature>
<dbReference type="EMBL" id="KI928000">
    <property type="protein sequence ID" value="ETW29041.1"/>
    <property type="molecule type" value="Genomic_DNA"/>
</dbReference>
<evidence type="ECO:0000259" key="4">
    <source>
        <dbReference type="PROSITE" id="PS50305"/>
    </source>
</evidence>
<gene>
    <name evidence="5" type="ORF">PFFCH_03552</name>
</gene>
<accession>A0A024VMB5</accession>
<feature type="active site" description="Proton acceptor" evidence="3">
    <location>
        <position position="185"/>
    </location>
</feature>
<reference evidence="5 6" key="2">
    <citation type="submission" date="2013-02" db="EMBL/GenBank/DDBJ databases">
        <title>The Genome Sequence of Plasmodium falciparum FCH/4.</title>
        <authorList>
            <consortium name="The Broad Institute Genome Sequencing Platform"/>
            <consortium name="The Broad Institute Genome Sequencing Center for Infectious Disease"/>
            <person name="Neafsey D."/>
            <person name="Cheeseman I."/>
            <person name="Volkman S."/>
            <person name="Adams J."/>
            <person name="Walker B."/>
            <person name="Young S.K."/>
            <person name="Zeng Q."/>
            <person name="Gargeya S."/>
            <person name="Fitzgerald M."/>
            <person name="Haas B."/>
            <person name="Abouelleil A."/>
            <person name="Alvarado L."/>
            <person name="Arachchi H.M."/>
            <person name="Berlin A.M."/>
            <person name="Chapman S.B."/>
            <person name="Dewar J."/>
            <person name="Goldberg J."/>
            <person name="Griggs A."/>
            <person name="Gujja S."/>
            <person name="Hansen M."/>
            <person name="Howarth C."/>
            <person name="Imamovic A."/>
            <person name="Larimer J."/>
            <person name="McCowan C."/>
            <person name="Murphy C."/>
            <person name="Neiman D."/>
            <person name="Pearson M."/>
            <person name="Priest M."/>
            <person name="Roberts A."/>
            <person name="Saif S."/>
            <person name="Shea T."/>
            <person name="Sisk P."/>
            <person name="Sykes S."/>
            <person name="Wortman J."/>
            <person name="Nusbaum C."/>
            <person name="Birren B."/>
        </authorList>
    </citation>
    <scope>NUCLEOTIDE SEQUENCE [LARGE SCALE GENOMIC DNA]</scope>
    <source>
        <strain evidence="5 6">FCH/4</strain>
    </source>
</reference>
<keyword evidence="2" id="KW-0520">NAD</keyword>
<evidence type="ECO:0000313" key="5">
    <source>
        <dbReference type="EMBL" id="ETW29041.1"/>
    </source>
</evidence>
<organism evidence="5 6">
    <name type="scientific">Plasmodium falciparum FCH/4</name>
    <dbReference type="NCBI Taxonomy" id="1036724"/>
    <lineage>
        <taxon>Eukaryota</taxon>
        <taxon>Sar</taxon>
        <taxon>Alveolata</taxon>
        <taxon>Apicomplexa</taxon>
        <taxon>Aconoidasida</taxon>
        <taxon>Haemosporida</taxon>
        <taxon>Plasmodiidae</taxon>
        <taxon>Plasmodium</taxon>
        <taxon>Plasmodium (Laverania)</taxon>
    </lineage>
</organism>
<dbReference type="GO" id="GO:0046872">
    <property type="term" value="F:metal ion binding"/>
    <property type="evidence" value="ECO:0007669"/>
    <property type="project" value="UniProtKB-KW"/>
</dbReference>
<dbReference type="InterPro" id="IPR026590">
    <property type="entry name" value="Ssirtuin_cat_dom"/>
</dbReference>
<dbReference type="PROSITE" id="PS50305">
    <property type="entry name" value="SIRTUIN"/>
    <property type="match status" value="1"/>
</dbReference>
<evidence type="ECO:0000313" key="6">
    <source>
        <dbReference type="Proteomes" id="UP000030656"/>
    </source>
</evidence>
<proteinExistence type="predicted"/>
<dbReference type="Gene3D" id="2.20.28.200">
    <property type="match status" value="1"/>
</dbReference>
<dbReference type="GO" id="GO:0016740">
    <property type="term" value="F:transferase activity"/>
    <property type="evidence" value="ECO:0007669"/>
    <property type="project" value="UniProtKB-KW"/>
</dbReference>
<dbReference type="OrthoDB" id="424302at2759"/>
<reference evidence="5 6" key="1">
    <citation type="submission" date="2013-02" db="EMBL/GenBank/DDBJ databases">
        <title>The Genome Annotation of Plasmodium falciparum FCH/4.</title>
        <authorList>
            <consortium name="The Broad Institute Genome Sequencing Platform"/>
            <consortium name="The Broad Institute Genome Sequencing Center for Infectious Disease"/>
            <person name="Neafsey D."/>
            <person name="Hoffman S."/>
            <person name="Volkman S."/>
            <person name="Rosenthal P."/>
            <person name="Walker B."/>
            <person name="Young S.K."/>
            <person name="Zeng Q."/>
            <person name="Gargeya S."/>
            <person name="Fitzgerald M."/>
            <person name="Haas B."/>
            <person name="Abouelleil A."/>
            <person name="Allen A.W."/>
            <person name="Alvarado L."/>
            <person name="Arachchi H.M."/>
            <person name="Berlin A.M."/>
            <person name="Chapman S.B."/>
            <person name="Gainer-Dewar J."/>
            <person name="Goldberg J."/>
            <person name="Griggs A."/>
            <person name="Gujja S."/>
            <person name="Hansen M."/>
            <person name="Howarth C."/>
            <person name="Imamovic A."/>
            <person name="Ireland A."/>
            <person name="Larimer J."/>
            <person name="McCowan C."/>
            <person name="Murphy C."/>
            <person name="Pearson M."/>
            <person name="Poon T.W."/>
            <person name="Priest M."/>
            <person name="Roberts A."/>
            <person name="Saif S."/>
            <person name="Shea T."/>
            <person name="Sisk P."/>
            <person name="Sykes S."/>
            <person name="Wortman J."/>
            <person name="Nusbaum C."/>
            <person name="Birren B."/>
        </authorList>
    </citation>
    <scope>NUCLEOTIDE SEQUENCE [LARGE SCALE GENOMIC DNA]</scope>
    <source>
        <strain evidence="5 6">FCH/4</strain>
    </source>
</reference>
<dbReference type="InterPro" id="IPR029035">
    <property type="entry name" value="DHS-like_NAD/FAD-binding_dom"/>
</dbReference>
<dbReference type="GO" id="GO:0070403">
    <property type="term" value="F:NAD+ binding"/>
    <property type="evidence" value="ECO:0007669"/>
    <property type="project" value="InterPro"/>
</dbReference>
<dbReference type="InterPro" id="IPR003000">
    <property type="entry name" value="Sirtuin"/>
</dbReference>
<evidence type="ECO:0000256" key="1">
    <source>
        <dbReference type="ARBA" id="ARBA00022679"/>
    </source>
</evidence>
<dbReference type="Gene3D" id="3.40.50.1220">
    <property type="entry name" value="TPP-binding domain"/>
    <property type="match status" value="1"/>
</dbReference>
<feature type="binding site" evidence="3">
    <location>
        <position position="193"/>
    </location>
    <ligand>
        <name>Zn(2+)</name>
        <dbReference type="ChEBI" id="CHEBI:29105"/>
    </ligand>
</feature>
<evidence type="ECO:0000256" key="2">
    <source>
        <dbReference type="ARBA" id="ARBA00023027"/>
    </source>
</evidence>
<protein>
    <recommendedName>
        <fullName evidence="4">Deacetylase sirtuin-type domain-containing protein</fullName>
    </recommendedName>
</protein>
<keyword evidence="3" id="KW-0862">Zinc</keyword>
<dbReference type="Proteomes" id="UP000030656">
    <property type="component" value="Unassembled WGS sequence"/>
</dbReference>
<dbReference type="AlphaFoldDB" id="A0A024VMB5"/>